<evidence type="ECO:0000313" key="1">
    <source>
        <dbReference type="EMBL" id="KAL0948695.1"/>
    </source>
</evidence>
<organism evidence="1 2">
    <name type="scientific">Hohenbuehelia grisea</name>
    <dbReference type="NCBI Taxonomy" id="104357"/>
    <lineage>
        <taxon>Eukaryota</taxon>
        <taxon>Fungi</taxon>
        <taxon>Dikarya</taxon>
        <taxon>Basidiomycota</taxon>
        <taxon>Agaricomycotina</taxon>
        <taxon>Agaricomycetes</taxon>
        <taxon>Agaricomycetidae</taxon>
        <taxon>Agaricales</taxon>
        <taxon>Pleurotineae</taxon>
        <taxon>Pleurotaceae</taxon>
        <taxon>Hohenbuehelia</taxon>
    </lineage>
</organism>
<accession>A0ABR3IZ94</accession>
<gene>
    <name evidence="1" type="ORF">HGRIS_008829</name>
</gene>
<proteinExistence type="predicted"/>
<protein>
    <submittedName>
        <fullName evidence="1">Uncharacterized protein</fullName>
    </submittedName>
</protein>
<keyword evidence="2" id="KW-1185">Reference proteome</keyword>
<sequence length="99" mass="10552">MGSRRHLSSSEAGRIPAIVLTLRQHVLIPSSSLLIGYASPPSSSLFGSVSCIRPHRLPFGITPDPALVLVPGLRTPSCAHPVAWTHLSSPSTPARGRRR</sequence>
<name>A0ABR3IZ94_9AGAR</name>
<dbReference type="EMBL" id="JASNQZ010000012">
    <property type="protein sequence ID" value="KAL0948695.1"/>
    <property type="molecule type" value="Genomic_DNA"/>
</dbReference>
<comment type="caution">
    <text evidence="1">The sequence shown here is derived from an EMBL/GenBank/DDBJ whole genome shotgun (WGS) entry which is preliminary data.</text>
</comment>
<dbReference type="Proteomes" id="UP001556367">
    <property type="component" value="Unassembled WGS sequence"/>
</dbReference>
<reference evidence="2" key="1">
    <citation type="submission" date="2024-06" db="EMBL/GenBank/DDBJ databases">
        <title>Multi-omics analyses provide insights into the biosynthesis of the anticancer antibiotic pleurotin in Hohenbuehelia grisea.</title>
        <authorList>
            <person name="Weaver J.A."/>
            <person name="Alberti F."/>
        </authorList>
    </citation>
    <scope>NUCLEOTIDE SEQUENCE [LARGE SCALE GENOMIC DNA]</scope>
    <source>
        <strain evidence="2">T-177</strain>
    </source>
</reference>
<evidence type="ECO:0000313" key="2">
    <source>
        <dbReference type="Proteomes" id="UP001556367"/>
    </source>
</evidence>